<comment type="caution">
    <text evidence="2">The sequence shown here is derived from an EMBL/GenBank/DDBJ whole genome shotgun (WGS) entry which is preliminary data.</text>
</comment>
<dbReference type="OrthoDB" id="9801454at2"/>
<organism evidence="2 3">
    <name type="scientific">Allopusillimonas soli</name>
    <dbReference type="NCBI Taxonomy" id="659016"/>
    <lineage>
        <taxon>Bacteria</taxon>
        <taxon>Pseudomonadati</taxon>
        <taxon>Pseudomonadota</taxon>
        <taxon>Betaproteobacteria</taxon>
        <taxon>Burkholderiales</taxon>
        <taxon>Alcaligenaceae</taxon>
        <taxon>Allopusillimonas</taxon>
    </lineage>
</organism>
<accession>A0A853FM29</accession>
<evidence type="ECO:0000313" key="3">
    <source>
        <dbReference type="Proteomes" id="UP000580517"/>
    </source>
</evidence>
<evidence type="ECO:0000313" key="2">
    <source>
        <dbReference type="EMBL" id="NYT38956.1"/>
    </source>
</evidence>
<gene>
    <name evidence="2" type="ORF">H0A68_18935</name>
</gene>
<name>A0A853FM29_9BURK</name>
<dbReference type="Gene3D" id="3.90.950.20">
    <property type="entry name" value="CinA-like"/>
    <property type="match status" value="1"/>
</dbReference>
<keyword evidence="3" id="KW-1185">Reference proteome</keyword>
<dbReference type="SUPFAM" id="SSF142433">
    <property type="entry name" value="CinA-like"/>
    <property type="match status" value="1"/>
</dbReference>
<dbReference type="InterPro" id="IPR008136">
    <property type="entry name" value="CinA_C"/>
</dbReference>
<dbReference type="Proteomes" id="UP000580517">
    <property type="component" value="Unassembled WGS sequence"/>
</dbReference>
<evidence type="ECO:0000259" key="1">
    <source>
        <dbReference type="Pfam" id="PF02464"/>
    </source>
</evidence>
<sequence>MNEMDSIARYLQEHHLLLVTAESCTAGLIAARLVDYPQAGEILDCAFVTYSPIAKQKCLGVSEETIRSHGLTSEEVSIEMAKGALAKSRASVAIANTGVTEFMPGGPPAGTQCFAWMFGRDTESARIYSETRRFIGGRNEIRSASADYALLQLMRLHTQWQQKKII</sequence>
<dbReference type="NCBIfam" id="TIGR00199">
    <property type="entry name" value="PncC_domain"/>
    <property type="match status" value="1"/>
</dbReference>
<dbReference type="AlphaFoldDB" id="A0A853FM29"/>
<dbReference type="InterPro" id="IPR036653">
    <property type="entry name" value="CinA-like_C"/>
</dbReference>
<dbReference type="Pfam" id="PF02464">
    <property type="entry name" value="CinA"/>
    <property type="match status" value="1"/>
</dbReference>
<feature type="domain" description="CinA C-terminal" evidence="1">
    <location>
        <begin position="5"/>
        <end position="155"/>
    </location>
</feature>
<reference evidence="2 3" key="1">
    <citation type="submission" date="2020-07" db="EMBL/GenBank/DDBJ databases">
        <title>Taxonomic revisions and descriptions of new bacterial species based on genomic comparisons in the high-G+C-content subgroup of the family Alcaligenaceae.</title>
        <authorList>
            <person name="Szabo A."/>
            <person name="Felfoldi T."/>
        </authorList>
    </citation>
    <scope>NUCLEOTIDE SEQUENCE [LARGE SCALE GENOMIC DNA]</scope>
    <source>
        <strain evidence="2 3">DSM 25264</strain>
    </source>
</reference>
<proteinExistence type="predicted"/>
<protein>
    <submittedName>
        <fullName evidence="2">CinA family protein</fullName>
    </submittedName>
</protein>
<dbReference type="EMBL" id="JACCEW010000008">
    <property type="protein sequence ID" value="NYT38956.1"/>
    <property type="molecule type" value="Genomic_DNA"/>
</dbReference>
<dbReference type="RefSeq" id="WP_129971342.1">
    <property type="nucleotide sequence ID" value="NZ_JACCEW010000008.1"/>
</dbReference>